<accession>S7WYG1</accession>
<keyword evidence="1" id="KW-0812">Transmembrane</keyword>
<dbReference type="Proteomes" id="UP000014974">
    <property type="component" value="Unassembled WGS sequence"/>
</dbReference>
<keyword evidence="1" id="KW-0472">Membrane</keyword>
<dbReference type="EMBL" id="ATNM01000003">
    <property type="protein sequence ID" value="EPR71819.1"/>
    <property type="molecule type" value="Genomic_DNA"/>
</dbReference>
<sequence>MVCQIIIPYVGKEIGALECFIIVDYLLFRMRYNKMEMLR</sequence>
<organism evidence="2 3">
    <name type="scientific">Cyclobacterium qasimii M12-11B</name>
    <dbReference type="NCBI Taxonomy" id="641524"/>
    <lineage>
        <taxon>Bacteria</taxon>
        <taxon>Pseudomonadati</taxon>
        <taxon>Bacteroidota</taxon>
        <taxon>Cytophagia</taxon>
        <taxon>Cytophagales</taxon>
        <taxon>Cyclobacteriaceae</taxon>
        <taxon>Cyclobacterium</taxon>
    </lineage>
</organism>
<evidence type="ECO:0000256" key="1">
    <source>
        <dbReference type="SAM" id="Phobius"/>
    </source>
</evidence>
<feature type="transmembrane region" description="Helical" evidence="1">
    <location>
        <begin position="6"/>
        <end position="28"/>
    </location>
</feature>
<name>S7WYG1_9BACT</name>
<evidence type="ECO:0000313" key="3">
    <source>
        <dbReference type="Proteomes" id="UP000014974"/>
    </source>
</evidence>
<keyword evidence="1" id="KW-1133">Transmembrane helix</keyword>
<proteinExistence type="predicted"/>
<evidence type="ECO:0000313" key="2">
    <source>
        <dbReference type="EMBL" id="EPR71819.1"/>
    </source>
</evidence>
<gene>
    <name evidence="2" type="ORF">ADICYQ_0067</name>
</gene>
<comment type="caution">
    <text evidence="2">The sequence shown here is derived from an EMBL/GenBank/DDBJ whole genome shotgun (WGS) entry which is preliminary data.</text>
</comment>
<dbReference type="STRING" id="641524.ADICYQ_0067"/>
<dbReference type="AlphaFoldDB" id="S7WYG1"/>
<protein>
    <submittedName>
        <fullName evidence="2">Uncharacterized protein</fullName>
    </submittedName>
</protein>
<reference evidence="2 3" key="1">
    <citation type="journal article" date="2013" name="Genome Announc.">
        <title>Draft Genome Sequence of Cyclobacterium qasimii Strain M12-11BT, Isolated from Arctic Marine Sediment.</title>
        <authorList>
            <person name="Shivaji S."/>
            <person name="Ara S."/>
            <person name="Singh A."/>
            <person name="Kumar Pinnaka A."/>
        </authorList>
    </citation>
    <scope>NUCLEOTIDE SEQUENCE [LARGE SCALE GENOMIC DNA]</scope>
    <source>
        <strain evidence="2 3">M12-11B</strain>
    </source>
</reference>